<sequence>MSDPVQFLQDSQYKCQRCDNENAVLIARKEKFCAGCFVFFMKGKQRKSMLDERYKVKYGAVAERLGTQKVLLPLSFGISSLVLLDMIASLLQEQNLAHKGKQGFELMVMCIEEEENATKIALLDKLLASYSPVKIGYKVVTLDSYIVDPLMRLRVSETFAVIGKTAPEETLTIPHLLEHASTRSSRADLLSIIRSELIFHTAHAEQCQTILFGHSMTRLANEVISLTVKGRGSEIHTSVVDRTASYAGKDIHVIFPLRDILFAEISAVMKLSSHLAEYVVIKEQKSFLVKNMTVEALVGQYFSNLDATGYASTASTVVKTAEKLGAPKASVTAVCRVCGAEIHQDPRQWVNEITVSKGSPLTTEEEKAYAKQYSDAMDEDASGEIISACYGCTVTLIGAGDGFTWPVRATKQEILDEYVLE</sequence>
<name>A0AA91T3U3_CLALS</name>
<comment type="pathway">
    <text evidence="3">tRNA modification; 5-methoxycarbonylmethyl-2-thiouridine-tRNA biosynthesis.</text>
</comment>
<dbReference type="PANTHER" id="PTHR20882">
    <property type="entry name" value="CYTOPLASMIC TRNA 2-THIOLATION PROTEIN 2"/>
    <property type="match status" value="1"/>
</dbReference>
<dbReference type="HAMAP" id="MF_03054">
    <property type="entry name" value="CTU2"/>
    <property type="match status" value="1"/>
</dbReference>
<comment type="function">
    <text evidence="3">Plays a central role in 2-thiolation of mcm(5)S(2)U at tRNA wobble positions of tRNA(Lys), tRNA(Glu) and tRNA(Gln). May act by forming a heterodimer with NCS6 that ligates sulfur from thiocarboxylated URM1 onto the uridine of tRNAs at wobble position. Prior mcm(5) tRNA modification by the elongator complex is required for 2-thiolation. May also be involved in protein urmylation.</text>
</comment>
<proteinExistence type="inferred from homology"/>
<dbReference type="EMBL" id="LYUB02000001">
    <property type="protein sequence ID" value="OVF10758.1"/>
    <property type="molecule type" value="Genomic_DNA"/>
</dbReference>
<dbReference type="InterPro" id="IPR014729">
    <property type="entry name" value="Rossmann-like_a/b/a_fold"/>
</dbReference>
<reference evidence="4 5" key="1">
    <citation type="submission" date="2017-04" db="EMBL/GenBank/DDBJ databases">
        <title>Draft genome of the yeast Clavispora lusitaniae type strain CBS 6936.</title>
        <authorList>
            <person name="Durrens P."/>
            <person name="Klopp C."/>
            <person name="Biteau N."/>
            <person name="Fitton-Ouhabi V."/>
            <person name="Dementhon K."/>
            <person name="Accoceberry I."/>
            <person name="Sherman D.J."/>
            <person name="Noel T."/>
        </authorList>
    </citation>
    <scope>NUCLEOTIDE SEQUENCE [LARGE SCALE GENOMIC DNA]</scope>
    <source>
        <strain evidence="4 5">CBS 6936</strain>
    </source>
</reference>
<dbReference type="SUPFAM" id="SSF52402">
    <property type="entry name" value="Adenine nucleotide alpha hydrolases-like"/>
    <property type="match status" value="1"/>
</dbReference>
<protein>
    <recommendedName>
        <fullName evidence="3">Cytoplasmic tRNA 2-thiolation protein 2</fullName>
    </recommendedName>
</protein>
<dbReference type="GO" id="GO:0032447">
    <property type="term" value="P:protein urmylation"/>
    <property type="evidence" value="ECO:0007669"/>
    <property type="project" value="UniProtKB-UniRule"/>
</dbReference>
<dbReference type="Pfam" id="PF10288">
    <property type="entry name" value="CTU2"/>
    <property type="match status" value="1"/>
</dbReference>
<keyword evidence="2 3" id="KW-0819">tRNA processing</keyword>
<dbReference type="InterPro" id="IPR019407">
    <property type="entry name" value="CTU2"/>
</dbReference>
<dbReference type="GO" id="GO:0016779">
    <property type="term" value="F:nucleotidyltransferase activity"/>
    <property type="evidence" value="ECO:0007669"/>
    <property type="project" value="UniProtKB-UniRule"/>
</dbReference>
<dbReference type="Gene3D" id="3.40.50.620">
    <property type="entry name" value="HUPs"/>
    <property type="match status" value="1"/>
</dbReference>
<comment type="similarity">
    <text evidence="3">Belongs to the CTU2/NCS2 family.</text>
</comment>
<dbReference type="GO" id="GO:0016783">
    <property type="term" value="F:sulfurtransferase activity"/>
    <property type="evidence" value="ECO:0007669"/>
    <property type="project" value="TreeGrafter"/>
</dbReference>
<dbReference type="AlphaFoldDB" id="A0AA91T3U3"/>
<accession>A0AA91T3U3</accession>
<organism evidence="4 5">
    <name type="scientific">Clavispora lusitaniae</name>
    <name type="common">Candida lusitaniae</name>
    <dbReference type="NCBI Taxonomy" id="36911"/>
    <lineage>
        <taxon>Eukaryota</taxon>
        <taxon>Fungi</taxon>
        <taxon>Dikarya</taxon>
        <taxon>Ascomycota</taxon>
        <taxon>Saccharomycotina</taxon>
        <taxon>Pichiomycetes</taxon>
        <taxon>Metschnikowiaceae</taxon>
        <taxon>Clavispora</taxon>
    </lineage>
</organism>
<comment type="subcellular location">
    <subcellularLocation>
        <location evidence="3">Cytoplasm</location>
    </subcellularLocation>
</comment>
<evidence type="ECO:0000256" key="3">
    <source>
        <dbReference type="HAMAP-Rule" id="MF_03054"/>
    </source>
</evidence>
<evidence type="ECO:0000313" key="5">
    <source>
        <dbReference type="Proteomes" id="UP000195602"/>
    </source>
</evidence>
<evidence type="ECO:0000313" key="4">
    <source>
        <dbReference type="EMBL" id="OVF10758.1"/>
    </source>
</evidence>
<gene>
    <name evidence="3" type="primary">NCS2</name>
    <name evidence="3" type="synonym">CTU2</name>
    <name evidence="4" type="ORF">A9F13_01g01738</name>
</gene>
<evidence type="ECO:0000256" key="1">
    <source>
        <dbReference type="ARBA" id="ARBA00022490"/>
    </source>
</evidence>
<dbReference type="KEGG" id="clus:A9F13_01g01738"/>
<comment type="caution">
    <text evidence="4">The sequence shown here is derived from an EMBL/GenBank/DDBJ whole genome shotgun (WGS) entry which is preliminary data.</text>
</comment>
<keyword evidence="1 3" id="KW-0963">Cytoplasm</keyword>
<dbReference type="PANTHER" id="PTHR20882:SF14">
    <property type="entry name" value="CYTOPLASMIC TRNA 2-THIOLATION PROTEIN 2"/>
    <property type="match status" value="1"/>
</dbReference>
<dbReference type="GO" id="GO:0002143">
    <property type="term" value="P:tRNA wobble position uridine thiolation"/>
    <property type="evidence" value="ECO:0007669"/>
    <property type="project" value="TreeGrafter"/>
</dbReference>
<dbReference type="GO" id="GO:0000049">
    <property type="term" value="F:tRNA binding"/>
    <property type="evidence" value="ECO:0007669"/>
    <property type="project" value="InterPro"/>
</dbReference>
<evidence type="ECO:0000256" key="2">
    <source>
        <dbReference type="ARBA" id="ARBA00022694"/>
    </source>
</evidence>
<dbReference type="GO" id="GO:0005829">
    <property type="term" value="C:cytosol"/>
    <property type="evidence" value="ECO:0007669"/>
    <property type="project" value="TreeGrafter"/>
</dbReference>
<dbReference type="Proteomes" id="UP000195602">
    <property type="component" value="Unassembled WGS sequence"/>
</dbReference>